<dbReference type="Proteomes" id="UP000008206">
    <property type="component" value="Chromosome"/>
</dbReference>
<evidence type="ECO:0000313" key="2">
    <source>
        <dbReference type="Proteomes" id="UP000008206"/>
    </source>
</evidence>
<evidence type="ECO:0000313" key="1">
    <source>
        <dbReference type="EMBL" id="ADN16597.1"/>
    </source>
</evidence>
<sequence length="64" mass="7425">MKQQRRTNLPISRCQCGQCQQLEIEDGYPHTFICSGCNQQRWWCYGADDENFSLCDFCVVAGDK</sequence>
<dbReference type="HOGENOM" id="CLU_2860215_0_0_3"/>
<proteinExistence type="predicted"/>
<dbReference type="AlphaFoldDB" id="E0UEM9"/>
<dbReference type="RefSeq" id="WP_013324638.1">
    <property type="nucleotide sequence ID" value="NC_014501.1"/>
</dbReference>
<dbReference type="EMBL" id="CP002198">
    <property type="protein sequence ID" value="ADN16597.1"/>
    <property type="molecule type" value="Genomic_DNA"/>
</dbReference>
<keyword evidence="2" id="KW-1185">Reference proteome</keyword>
<reference evidence="2" key="1">
    <citation type="journal article" date="2011" name="MBio">
        <title>Novel metabolic attributes of the genus Cyanothece, comprising a group of unicellular nitrogen-fixing Cyanobacteria.</title>
        <authorList>
            <person name="Bandyopadhyay A."/>
            <person name="Elvitigala T."/>
            <person name="Welsh E."/>
            <person name="Stockel J."/>
            <person name="Liberton M."/>
            <person name="Min H."/>
            <person name="Sherman L.A."/>
            <person name="Pakrasi H.B."/>
        </authorList>
    </citation>
    <scope>NUCLEOTIDE SEQUENCE [LARGE SCALE GENOMIC DNA]</scope>
    <source>
        <strain evidence="2">PCC 7822</strain>
    </source>
</reference>
<protein>
    <submittedName>
        <fullName evidence="1">Uncharacterized protein</fullName>
    </submittedName>
</protein>
<dbReference type="KEGG" id="cyj:Cyan7822_4692"/>
<accession>E0UEM9</accession>
<organism evidence="1 2">
    <name type="scientific">Gloeothece verrucosa (strain PCC 7822)</name>
    <name type="common">Cyanothece sp. (strain PCC 7822)</name>
    <dbReference type="NCBI Taxonomy" id="497965"/>
    <lineage>
        <taxon>Bacteria</taxon>
        <taxon>Bacillati</taxon>
        <taxon>Cyanobacteriota</taxon>
        <taxon>Cyanophyceae</taxon>
        <taxon>Oscillatoriophycideae</taxon>
        <taxon>Chroococcales</taxon>
        <taxon>Aphanothecaceae</taxon>
        <taxon>Gloeothece</taxon>
        <taxon>Gloeothece verrucosa</taxon>
    </lineage>
</organism>
<name>E0UEM9_GLOV7</name>
<gene>
    <name evidence="1" type="ordered locus">Cyan7822_4692</name>
</gene>
<dbReference type="STRING" id="497965.Cyan7822_4692"/>